<evidence type="ECO:0000259" key="2">
    <source>
        <dbReference type="PROSITE" id="PS51747"/>
    </source>
</evidence>
<dbReference type="PANTHER" id="PTHR11079">
    <property type="entry name" value="CYTOSINE DEAMINASE FAMILY MEMBER"/>
    <property type="match status" value="1"/>
</dbReference>
<gene>
    <name evidence="3" type="ORF">L798_14200</name>
</gene>
<sequence>MSEVGIAFPVPLGKMKNKWMDIALDLAAEALEAGEVPVGCVFVYNDEVIARGHNTVNETRNATRHAELNCLDQAAQWCTEKGHKFASVMATVKVWVTVEPCIMCASALHSLRVATITYGCKNDRFGGHTSVLNTALLFPEPSPMIGGLESDRAMQLLKDFYKGTNPNAPHPNVKINTT</sequence>
<dbReference type="PROSITE" id="PS51747">
    <property type="entry name" value="CYT_DCMP_DEAMINASES_2"/>
    <property type="match status" value="1"/>
</dbReference>
<organism evidence="3 4">
    <name type="scientific">Zootermopsis nevadensis</name>
    <name type="common">Dampwood termite</name>
    <dbReference type="NCBI Taxonomy" id="136037"/>
    <lineage>
        <taxon>Eukaryota</taxon>
        <taxon>Metazoa</taxon>
        <taxon>Ecdysozoa</taxon>
        <taxon>Arthropoda</taxon>
        <taxon>Hexapoda</taxon>
        <taxon>Insecta</taxon>
        <taxon>Pterygota</taxon>
        <taxon>Neoptera</taxon>
        <taxon>Polyneoptera</taxon>
        <taxon>Dictyoptera</taxon>
        <taxon>Blattodea</taxon>
        <taxon>Blattoidea</taxon>
        <taxon>Termitoidae</taxon>
        <taxon>Termopsidae</taxon>
        <taxon>Zootermopsis</taxon>
    </lineage>
</organism>
<dbReference type="Pfam" id="PF00383">
    <property type="entry name" value="dCMP_cyt_deam_1"/>
    <property type="match status" value="1"/>
</dbReference>
<dbReference type="SUPFAM" id="SSF53927">
    <property type="entry name" value="Cytidine deaminase-like"/>
    <property type="match status" value="1"/>
</dbReference>
<dbReference type="STRING" id="136037.A0A067QZN2"/>
<reference evidence="3 4" key="1">
    <citation type="journal article" date="2014" name="Nat. Commun.">
        <title>Molecular traces of alternative social organization in a termite genome.</title>
        <authorList>
            <person name="Terrapon N."/>
            <person name="Li C."/>
            <person name="Robertson H.M."/>
            <person name="Ji L."/>
            <person name="Meng X."/>
            <person name="Booth W."/>
            <person name="Chen Z."/>
            <person name="Childers C.P."/>
            <person name="Glastad K.M."/>
            <person name="Gokhale K."/>
            <person name="Gowin J."/>
            <person name="Gronenberg W."/>
            <person name="Hermansen R.A."/>
            <person name="Hu H."/>
            <person name="Hunt B.G."/>
            <person name="Huylmans A.K."/>
            <person name="Khalil S.M."/>
            <person name="Mitchell R.D."/>
            <person name="Munoz-Torres M.C."/>
            <person name="Mustard J.A."/>
            <person name="Pan H."/>
            <person name="Reese J.T."/>
            <person name="Scharf M.E."/>
            <person name="Sun F."/>
            <person name="Vogel H."/>
            <person name="Xiao J."/>
            <person name="Yang W."/>
            <person name="Yang Z."/>
            <person name="Yang Z."/>
            <person name="Zhou J."/>
            <person name="Zhu J."/>
            <person name="Brent C.S."/>
            <person name="Elsik C.G."/>
            <person name="Goodisman M.A."/>
            <person name="Liberles D.A."/>
            <person name="Roe R.M."/>
            <person name="Vargo E.L."/>
            <person name="Vilcinskas A."/>
            <person name="Wang J."/>
            <person name="Bornberg-Bauer E."/>
            <person name="Korb J."/>
            <person name="Zhang G."/>
            <person name="Liebig J."/>
        </authorList>
    </citation>
    <scope>NUCLEOTIDE SEQUENCE [LARGE SCALE GENOMIC DNA]</scope>
    <source>
        <tissue evidence="3">Whole organism</tissue>
    </source>
</reference>
<dbReference type="GO" id="GO:0046872">
    <property type="term" value="F:metal ion binding"/>
    <property type="evidence" value="ECO:0007669"/>
    <property type="project" value="UniProtKB-KW"/>
</dbReference>
<dbReference type="InterPro" id="IPR016193">
    <property type="entry name" value="Cytidine_deaminase-like"/>
</dbReference>
<dbReference type="GO" id="GO:0002100">
    <property type="term" value="P:tRNA wobble adenosine to inosine editing"/>
    <property type="evidence" value="ECO:0007669"/>
    <property type="project" value="InterPro"/>
</dbReference>
<dbReference type="Proteomes" id="UP000027135">
    <property type="component" value="Unassembled WGS sequence"/>
</dbReference>
<dbReference type="PANTHER" id="PTHR11079:SF149">
    <property type="entry name" value="TRNA-SPECIFIC ADENOSINE DEAMINASE 2"/>
    <property type="match status" value="1"/>
</dbReference>
<dbReference type="OMA" id="PCQMCAG"/>
<proteinExistence type="predicted"/>
<dbReference type="EMBL" id="KK853067">
    <property type="protein sequence ID" value="KDR11844.1"/>
    <property type="molecule type" value="Genomic_DNA"/>
</dbReference>
<dbReference type="CDD" id="cd01285">
    <property type="entry name" value="nucleoside_deaminase"/>
    <property type="match status" value="1"/>
</dbReference>
<dbReference type="OrthoDB" id="408702at2759"/>
<dbReference type="FunCoup" id="A0A067QZN2">
    <property type="interactions" value="785"/>
</dbReference>
<dbReference type="InterPro" id="IPR002125">
    <property type="entry name" value="CMP_dCMP_dom"/>
</dbReference>
<evidence type="ECO:0000313" key="4">
    <source>
        <dbReference type="Proteomes" id="UP000027135"/>
    </source>
</evidence>
<evidence type="ECO:0000313" key="3">
    <source>
        <dbReference type="EMBL" id="KDR11844.1"/>
    </source>
</evidence>
<dbReference type="GO" id="GO:0052717">
    <property type="term" value="F:tRNA-specific adenosine-34 deaminase activity"/>
    <property type="evidence" value="ECO:0007669"/>
    <property type="project" value="UniProtKB-EC"/>
</dbReference>
<name>A0A067QZN2_ZOONE</name>
<keyword evidence="1" id="KW-0378">Hydrolase</keyword>
<dbReference type="eggNOG" id="KOG1018">
    <property type="taxonomic scope" value="Eukaryota"/>
</dbReference>
<dbReference type="Gene3D" id="3.40.140.10">
    <property type="entry name" value="Cytidine Deaminase, domain 2"/>
    <property type="match status" value="1"/>
</dbReference>
<dbReference type="GO" id="GO:0005634">
    <property type="term" value="C:nucleus"/>
    <property type="evidence" value="ECO:0007669"/>
    <property type="project" value="TreeGrafter"/>
</dbReference>
<protein>
    <submittedName>
        <fullName evidence="3">tRNA-specific adenosine deaminase 2</fullName>
    </submittedName>
</protein>
<dbReference type="InParanoid" id="A0A067QZN2"/>
<dbReference type="GO" id="GO:0005737">
    <property type="term" value="C:cytoplasm"/>
    <property type="evidence" value="ECO:0007669"/>
    <property type="project" value="TreeGrafter"/>
</dbReference>
<feature type="domain" description="CMP/dCMP-type deaminase" evidence="2">
    <location>
        <begin position="14"/>
        <end position="140"/>
    </location>
</feature>
<evidence type="ECO:0000256" key="1">
    <source>
        <dbReference type="ARBA" id="ARBA00022801"/>
    </source>
</evidence>
<accession>A0A067QZN2</accession>
<keyword evidence="4" id="KW-1185">Reference proteome</keyword>
<dbReference type="AlphaFoldDB" id="A0A067QZN2"/>